<accession>A0A7W6MYN0</accession>
<evidence type="ECO:0008006" key="4">
    <source>
        <dbReference type="Google" id="ProtNLM"/>
    </source>
</evidence>
<comment type="caution">
    <text evidence="2">The sequence shown here is derived from an EMBL/GenBank/DDBJ whole genome shotgun (WGS) entry which is preliminary data.</text>
</comment>
<evidence type="ECO:0000313" key="2">
    <source>
        <dbReference type="EMBL" id="MBB4025987.1"/>
    </source>
</evidence>
<dbReference type="CDD" id="cd13120">
    <property type="entry name" value="BF2867_like_N"/>
    <property type="match status" value="1"/>
</dbReference>
<dbReference type="Gene3D" id="2.60.40.2620">
    <property type="entry name" value="Fimbrillin-like"/>
    <property type="match status" value="1"/>
</dbReference>
<evidence type="ECO:0000313" key="3">
    <source>
        <dbReference type="Proteomes" id="UP000546007"/>
    </source>
</evidence>
<dbReference type="CDD" id="cd13121">
    <property type="entry name" value="BF2867_like_C"/>
    <property type="match status" value="1"/>
</dbReference>
<protein>
    <recommendedName>
        <fullName evidence="4">Fimbrillin family protein</fullName>
    </recommendedName>
</protein>
<feature type="chain" id="PRO_5030936415" description="Fimbrillin family protein" evidence="1">
    <location>
        <begin position="25"/>
        <end position="295"/>
    </location>
</feature>
<sequence length="295" mass="32854">MKYIKITCCVILLYILLIPCGCSETDQVQESDEMLITFDMQHPALARATTSAFEKQDQIGVYMTGHGIPLEVAGNFLNNERLTFDGTKWNPARKLYWDEGSFDVFAYYPYIPSPSGVDDLPFSVALDQSVTSTDSGLDGYEASDFLWATDQNVTASDSPVSLSFKHRMSKMVVRLMKGKDYDGDIPEDAEVYIHNTVPSATIDLSVGIVTRNTHGTAQTIKAKKVNKTQYTAIVVPQRLTNQVPLVEVVMKGVSYMVESKFVFKPGIQHTLSVTISKNPEQVKIEIGGEIEDWED</sequence>
<dbReference type="RefSeq" id="WP_124315573.1">
    <property type="nucleotide sequence ID" value="NZ_AP028155.1"/>
</dbReference>
<proteinExistence type="predicted"/>
<name>A0A7W6MYN0_9BACT</name>
<reference evidence="2 3" key="1">
    <citation type="submission" date="2020-08" db="EMBL/GenBank/DDBJ databases">
        <title>Genomic Encyclopedia of Type Strains, Phase IV (KMG-IV): sequencing the most valuable type-strain genomes for metagenomic binning, comparative biology and taxonomic classification.</title>
        <authorList>
            <person name="Goeker M."/>
        </authorList>
    </citation>
    <scope>NUCLEOTIDE SEQUENCE [LARGE SCALE GENOMIC DNA]</scope>
    <source>
        <strain evidence="2 3">DSM 105721</strain>
    </source>
</reference>
<dbReference type="Gene3D" id="2.60.40.2630">
    <property type="match status" value="1"/>
</dbReference>
<dbReference type="Proteomes" id="UP000546007">
    <property type="component" value="Unassembled WGS sequence"/>
</dbReference>
<keyword evidence="3" id="KW-1185">Reference proteome</keyword>
<keyword evidence="1" id="KW-0732">Signal</keyword>
<feature type="signal peptide" evidence="1">
    <location>
        <begin position="1"/>
        <end position="24"/>
    </location>
</feature>
<dbReference type="InterPro" id="IPR042278">
    <property type="entry name" value="Mfa-like_1_N"/>
</dbReference>
<dbReference type="GeneID" id="93102604"/>
<dbReference type="AlphaFoldDB" id="A0A7W6MYN0"/>
<gene>
    <name evidence="2" type="ORF">GGR14_001777</name>
</gene>
<organism evidence="2 3">
    <name type="scientific">Butyricimonas faecihominis</name>
    <dbReference type="NCBI Taxonomy" id="1472416"/>
    <lineage>
        <taxon>Bacteria</taxon>
        <taxon>Pseudomonadati</taxon>
        <taxon>Bacteroidota</taxon>
        <taxon>Bacteroidia</taxon>
        <taxon>Bacteroidales</taxon>
        <taxon>Odoribacteraceae</taxon>
        <taxon>Butyricimonas</taxon>
    </lineage>
</organism>
<dbReference type="InterPro" id="IPR025049">
    <property type="entry name" value="Mfa-like_1"/>
</dbReference>
<dbReference type="OrthoDB" id="1072294at2"/>
<evidence type="ECO:0000256" key="1">
    <source>
        <dbReference type="SAM" id="SignalP"/>
    </source>
</evidence>
<dbReference type="Pfam" id="PF13149">
    <property type="entry name" value="Mfa_like_1"/>
    <property type="match status" value="1"/>
</dbReference>
<dbReference type="EMBL" id="JACIES010000004">
    <property type="protein sequence ID" value="MBB4025987.1"/>
    <property type="molecule type" value="Genomic_DNA"/>
</dbReference>